<dbReference type="Gene3D" id="2.60.40.10">
    <property type="entry name" value="Immunoglobulins"/>
    <property type="match status" value="2"/>
</dbReference>
<dbReference type="Pfam" id="PF13540">
    <property type="entry name" value="RCC1_2"/>
    <property type="match status" value="1"/>
</dbReference>
<evidence type="ECO:0000259" key="2">
    <source>
        <dbReference type="Pfam" id="PF16403"/>
    </source>
</evidence>
<dbReference type="Proteomes" id="UP000063781">
    <property type="component" value="Chromosome"/>
</dbReference>
<evidence type="ECO:0000313" key="3">
    <source>
        <dbReference type="EMBL" id="AMC94164.1"/>
    </source>
</evidence>
<dbReference type="InterPro" id="IPR051210">
    <property type="entry name" value="Ub_ligase/GEF_domain"/>
</dbReference>
<evidence type="ECO:0000256" key="1">
    <source>
        <dbReference type="ARBA" id="ARBA00022737"/>
    </source>
</evidence>
<reference evidence="3 4" key="1">
    <citation type="submission" date="2015-10" db="EMBL/GenBank/DDBJ databases">
        <title>Erysipelothrix larvae sp. LV19 isolated from the larval gut of the rhinoceros beetle, Trypoxylus dichotomus.</title>
        <authorList>
            <person name="Lim S."/>
            <person name="Kim B.-C."/>
        </authorList>
    </citation>
    <scope>NUCLEOTIDE SEQUENCE [LARGE SCALE GENOMIC DNA]</scope>
    <source>
        <strain evidence="3 4">LV19</strain>
    </source>
</reference>
<dbReference type="EMBL" id="CP013213">
    <property type="protein sequence ID" value="AMC94164.1"/>
    <property type="molecule type" value="Genomic_DNA"/>
</dbReference>
<dbReference type="RefSeq" id="WP_067633587.1">
    <property type="nucleotide sequence ID" value="NZ_CP013213.1"/>
</dbReference>
<gene>
    <name evidence="3" type="ORF">AOC36_09230</name>
</gene>
<organism evidence="3 4">
    <name type="scientific">Erysipelothrix larvae</name>
    <dbReference type="NCBI Taxonomy" id="1514105"/>
    <lineage>
        <taxon>Bacteria</taxon>
        <taxon>Bacillati</taxon>
        <taxon>Bacillota</taxon>
        <taxon>Erysipelotrichia</taxon>
        <taxon>Erysipelotrichales</taxon>
        <taxon>Erysipelotrichaceae</taxon>
        <taxon>Erysipelothrix</taxon>
    </lineage>
</organism>
<dbReference type="InterPro" id="IPR013783">
    <property type="entry name" value="Ig-like_fold"/>
</dbReference>
<dbReference type="InterPro" id="IPR032179">
    <property type="entry name" value="Cry22Aa_Ig-like"/>
</dbReference>
<proteinExistence type="predicted"/>
<sequence length="763" mass="83535">MKRRLISALLMGSFFLFLLSVFSPIQSMFSDNVRSSYQVSASKLNIDITEFRVGVINQDGTVTWYANDASGFGTKIVQDDILLVEFVVKNKSDLSVDIESSIELAFENETNEKDIVLLYPSTTDDGDIRSNTGTHALIGFNENDTQALQTPGGVRYGVKKTVNQDTLSTISGEGDGYDSKRYTYKLHLSDAKLTVKELRDRLMANKIGIGVRVNASASNPTILWTDMAQVYGPIDTGINIPSSLRIELLGDTPMYIDQNTKFTDPGAVAFNEFDESVPVITSGNVNTSKVGIYTITYTASHDGLSQKVVREVYVTDGEPPVITPISDSPRRAKTDNLSLSSLVNVSDNIDDEQTLRNNLVITTPPNYDSKVPGTYHICYNLTDSSGLAAIEKCLDLTIYSTRGVQLLYENTIVLSSDGRVYTAGYGGSGQLGINSGAAKNRLVEVSLLKDHNIVDLAGGIYFIIAQSDEGRIFIWGSDAYGVQGNESGTKHNFVPTELKGLGKIKQIDGEYYTPLVLNEAGEVYSWGQGLNYRTGLGTSKDTEVPTKLTFPNDAKIKYVEQGYYNGYAISEDNQLYAWGRGLYGLNLESTSEDSKTPINVTQKLPSTLSVSDIKEIEAGEKHTYILTQDGNVYSWGLNELGQLGHNNLTALTTPTLIEYFPDNNITVERIIAGMRYGIAVDSNGVAYAWGENVSYAYGEGHTTVPIVISRSIGDNIVSMGAYYNHSVLINDKGEMYVIGSNNYGKLGLGDSIFRKSWVELTLP</sequence>
<dbReference type="PANTHER" id="PTHR22870:SF408">
    <property type="entry name" value="OS09G0560450 PROTEIN"/>
    <property type="match status" value="1"/>
</dbReference>
<dbReference type="STRING" id="1514105.AOC36_09230"/>
<dbReference type="PRINTS" id="PR00633">
    <property type="entry name" value="RCCNDNSATION"/>
</dbReference>
<dbReference type="Pfam" id="PF00415">
    <property type="entry name" value="RCC1"/>
    <property type="match status" value="2"/>
</dbReference>
<dbReference type="AlphaFoldDB" id="A0A0X8H138"/>
<feature type="domain" description="Pesticidal crystal protein Cry22Aa Ig-like" evidence="2">
    <location>
        <begin position="246"/>
        <end position="314"/>
    </location>
</feature>
<dbReference type="OrthoDB" id="27389at2"/>
<protein>
    <recommendedName>
        <fullName evidence="2">Pesticidal crystal protein Cry22Aa Ig-like domain-containing protein</fullName>
    </recommendedName>
</protein>
<dbReference type="Gene3D" id="2.130.10.30">
    <property type="entry name" value="Regulator of chromosome condensation 1/beta-lactamase-inhibitor protein II"/>
    <property type="match status" value="2"/>
</dbReference>
<accession>A0A0X8H138</accession>
<dbReference type="PROSITE" id="PS50012">
    <property type="entry name" value="RCC1_3"/>
    <property type="match status" value="5"/>
</dbReference>
<dbReference type="PANTHER" id="PTHR22870">
    <property type="entry name" value="REGULATOR OF CHROMOSOME CONDENSATION"/>
    <property type="match status" value="1"/>
</dbReference>
<name>A0A0X8H138_9FIRM</name>
<evidence type="ECO:0000313" key="4">
    <source>
        <dbReference type="Proteomes" id="UP000063781"/>
    </source>
</evidence>
<dbReference type="KEGG" id="erl:AOC36_09230"/>
<keyword evidence="1" id="KW-0677">Repeat</keyword>
<dbReference type="InterPro" id="IPR000408">
    <property type="entry name" value="Reg_chr_condens"/>
</dbReference>
<keyword evidence="4" id="KW-1185">Reference proteome</keyword>
<dbReference type="SUPFAM" id="SSF50985">
    <property type="entry name" value="RCC1/BLIP-II"/>
    <property type="match status" value="1"/>
</dbReference>
<dbReference type="Pfam" id="PF16403">
    <property type="entry name" value="Bact_surface_Ig-like"/>
    <property type="match status" value="1"/>
</dbReference>
<dbReference type="InterPro" id="IPR009091">
    <property type="entry name" value="RCC1/BLIP-II"/>
</dbReference>